<reference evidence="8" key="1">
    <citation type="submission" date="2025-05" db="UniProtKB">
        <authorList>
            <consortium name="RefSeq"/>
        </authorList>
    </citation>
    <scope>NUCLEOTIDE SEQUENCE [LARGE SCALE GENOMIC DNA]</scope>
</reference>
<dbReference type="Pfam" id="PF13613">
    <property type="entry name" value="HTH_Tnp_4"/>
    <property type="match status" value="1"/>
</dbReference>
<keyword evidence="4" id="KW-0862">Zinc</keyword>
<dbReference type="PROSITE" id="PS50950">
    <property type="entry name" value="ZF_THAP"/>
    <property type="match status" value="1"/>
</dbReference>
<proteinExistence type="predicted"/>
<name>A0ABM4B1V4_HYDVU</name>
<evidence type="ECO:0000256" key="4">
    <source>
        <dbReference type="ARBA" id="ARBA00022833"/>
    </source>
</evidence>
<evidence type="ECO:0000256" key="2">
    <source>
        <dbReference type="ARBA" id="ARBA00022723"/>
    </source>
</evidence>
<evidence type="ECO:0000256" key="3">
    <source>
        <dbReference type="ARBA" id="ARBA00022771"/>
    </source>
</evidence>
<gene>
    <name evidence="9" type="primary">LOC136074388</name>
</gene>
<reference evidence="9" key="2">
    <citation type="submission" date="2025-08" db="UniProtKB">
        <authorList>
            <consortium name="RefSeq"/>
        </authorList>
    </citation>
    <scope>IDENTIFICATION</scope>
</reference>
<evidence type="ECO:0000313" key="9">
    <source>
        <dbReference type="RefSeq" id="XP_065642773.1"/>
    </source>
</evidence>
<keyword evidence="2" id="KW-0479">Metal-binding</keyword>
<dbReference type="InterPro" id="IPR006612">
    <property type="entry name" value="THAP_Znf"/>
</dbReference>
<evidence type="ECO:0000256" key="5">
    <source>
        <dbReference type="ARBA" id="ARBA00023125"/>
    </source>
</evidence>
<organism evidence="8 9">
    <name type="scientific">Hydra vulgaris</name>
    <name type="common">Hydra</name>
    <name type="synonym">Hydra attenuata</name>
    <dbReference type="NCBI Taxonomy" id="6087"/>
    <lineage>
        <taxon>Eukaryota</taxon>
        <taxon>Metazoa</taxon>
        <taxon>Cnidaria</taxon>
        <taxon>Hydrozoa</taxon>
        <taxon>Hydroidolina</taxon>
        <taxon>Anthoathecata</taxon>
        <taxon>Aplanulata</taxon>
        <taxon>Hydridae</taxon>
        <taxon>Hydra</taxon>
    </lineage>
</organism>
<dbReference type="SUPFAM" id="SSF57716">
    <property type="entry name" value="Glucocorticoid receptor-like (DNA-binding domain)"/>
    <property type="match status" value="1"/>
</dbReference>
<dbReference type="SMART" id="SM00980">
    <property type="entry name" value="THAP"/>
    <property type="match status" value="1"/>
</dbReference>
<sequence>MISNDTISCDKLITHSIKENITVESTTTTKYRGGITCCVPLCNNNSLKNKNLSFYIIPKESNLRKKWLSLISRKNFVPSTSHRVCSVHFTGGKKTYMNNCPSLLSKQVKDNIKKPRITVNSSIGYKRKIDEIENEKNDVNFSFEETEPEKLKKEIIILKDKLNIIKTKKKEMKNIIINQNHTINQLKFIVDRFKHNQAHFKFYTGFESYNLFKVLLEYLEPTASKLIYWGLNTNIEKTKDFNYNKKGRGRIMSSESELFLVLTRFRLGLLVEDMALRFDISSSHVSRIIVTWTDFLHSQMRMLPIWATKQTVKETMPKCFKEKYESTRVILDCTELFIEMPTSFRSQSATFSNYKHKNTAKGLIGIAPNGAITFVSDLYCGRFLDKQITKDCGIYNLLEPGDSVMADRGFDIADDLPENVSLNIPPFLNGKAQLSLEDENETRKIAAVRIHVERAIQRIKNYHILQTPFKLSMAPEINKTWIVLFQINKMFVKNRKTVNLNCKYIFLHKLKVKFS</sequence>
<evidence type="ECO:0000259" key="7">
    <source>
        <dbReference type="PROSITE" id="PS50950"/>
    </source>
</evidence>
<evidence type="ECO:0000256" key="6">
    <source>
        <dbReference type="PROSITE-ProRule" id="PRU00309"/>
    </source>
</evidence>
<evidence type="ECO:0000256" key="1">
    <source>
        <dbReference type="ARBA" id="ARBA00001968"/>
    </source>
</evidence>
<accession>A0ABM4B1V4</accession>
<dbReference type="GeneID" id="136074388"/>
<keyword evidence="8" id="KW-1185">Reference proteome</keyword>
<dbReference type="InterPro" id="IPR027805">
    <property type="entry name" value="Transposase_HTH_dom"/>
</dbReference>
<dbReference type="PANTHER" id="PTHR23080:SF133">
    <property type="entry name" value="SI:CH211-262I1.5-RELATED"/>
    <property type="match status" value="1"/>
</dbReference>
<dbReference type="PANTHER" id="PTHR23080">
    <property type="entry name" value="THAP DOMAIN PROTEIN"/>
    <property type="match status" value="1"/>
</dbReference>
<dbReference type="RefSeq" id="XP_065642773.1">
    <property type="nucleotide sequence ID" value="XM_065786701.1"/>
</dbReference>
<keyword evidence="3 6" id="KW-0863">Zinc-finger</keyword>
<evidence type="ECO:0000313" key="8">
    <source>
        <dbReference type="Proteomes" id="UP001652625"/>
    </source>
</evidence>
<feature type="domain" description="THAP-type" evidence="7">
    <location>
        <begin position="32"/>
        <end position="104"/>
    </location>
</feature>
<comment type="cofactor">
    <cofactor evidence="1">
        <name>a divalent metal cation</name>
        <dbReference type="ChEBI" id="CHEBI:60240"/>
    </cofactor>
</comment>
<protein>
    <submittedName>
        <fullName evidence="9">Uncharacterized protein LOC136074388</fullName>
    </submittedName>
</protein>
<dbReference type="Pfam" id="PF13359">
    <property type="entry name" value="DDE_Tnp_4"/>
    <property type="match status" value="1"/>
</dbReference>
<dbReference type="Proteomes" id="UP001652625">
    <property type="component" value="Chromosome 01"/>
</dbReference>
<dbReference type="Pfam" id="PF05485">
    <property type="entry name" value="THAP"/>
    <property type="match status" value="1"/>
</dbReference>
<keyword evidence="5 6" id="KW-0238">DNA-binding</keyword>
<dbReference type="InterPro" id="IPR027806">
    <property type="entry name" value="HARBI1_dom"/>
</dbReference>